<protein>
    <submittedName>
        <fullName evidence="1">Uncharacterized protein</fullName>
    </submittedName>
</protein>
<dbReference type="Proteomes" id="UP000178815">
    <property type="component" value="Unassembled WGS sequence"/>
</dbReference>
<reference evidence="1 2" key="1">
    <citation type="journal article" date="2016" name="Nat. Commun.">
        <title>Thousands of microbial genomes shed light on interconnected biogeochemical processes in an aquifer system.</title>
        <authorList>
            <person name="Anantharaman K."/>
            <person name="Brown C.T."/>
            <person name="Hug L.A."/>
            <person name="Sharon I."/>
            <person name="Castelle C.J."/>
            <person name="Probst A.J."/>
            <person name="Thomas B.C."/>
            <person name="Singh A."/>
            <person name="Wilkins M.J."/>
            <person name="Karaoz U."/>
            <person name="Brodie E.L."/>
            <person name="Williams K.H."/>
            <person name="Hubbard S.S."/>
            <person name="Banfield J.F."/>
        </authorList>
    </citation>
    <scope>NUCLEOTIDE SEQUENCE [LARGE SCALE GENOMIC DNA]</scope>
</reference>
<evidence type="ECO:0000313" key="2">
    <source>
        <dbReference type="Proteomes" id="UP000178815"/>
    </source>
</evidence>
<dbReference type="EMBL" id="MFKU01000010">
    <property type="protein sequence ID" value="OGG48647.1"/>
    <property type="molecule type" value="Genomic_DNA"/>
</dbReference>
<proteinExistence type="predicted"/>
<dbReference type="STRING" id="1798481.A2678_02150"/>
<sequence length="374" mass="40461">MFRTRSRGRKILAAVAAASIIAVAAVGLFESGKQFLSALKPTATPTVEPTLSAPSPSPTVIAMPTPTTVTATAQKKVSKRSGGVQAAVIAPQPRPATAATPAKEWKKWNAAPYATSFVEACTKAPATIDGFNLPLAVKAALKQKIGANCMGGVDVWLPPHMKLEQMMSGGAKPHVMNNVAVAELPVNTSPDGRPYRKGSVAETAKAAVWYVEYGGEKFAFYIPYVCYNLAWGLASGEQCVELPFNAPVRGFVRWGVASSLGPLPPSNCNAQRQGDGPWTAWVGECDDCVPPNDLFEMLGSKVRVPHKYLYGVTENRQTLRFSTAVWTRLVYICEEDERGAQSCGVYTRPQDWEGRYRVPIADTMWVWDTDSCTD</sequence>
<name>A0A1F6CI09_9BACT</name>
<comment type="caution">
    <text evidence="1">The sequence shown here is derived from an EMBL/GenBank/DDBJ whole genome shotgun (WGS) entry which is preliminary data.</text>
</comment>
<gene>
    <name evidence="1" type="ORF">A2678_02150</name>
</gene>
<evidence type="ECO:0000313" key="1">
    <source>
        <dbReference type="EMBL" id="OGG48647.1"/>
    </source>
</evidence>
<dbReference type="AlphaFoldDB" id="A0A1F6CI09"/>
<organism evidence="1 2">
    <name type="scientific">Candidatus Kaiserbacteria bacterium RIFCSPHIGHO2_01_FULL_53_31</name>
    <dbReference type="NCBI Taxonomy" id="1798481"/>
    <lineage>
        <taxon>Bacteria</taxon>
        <taxon>Candidatus Kaiseribacteriota</taxon>
    </lineage>
</organism>
<accession>A0A1F6CI09</accession>